<dbReference type="EC" id="5.4.99.-" evidence="5"/>
<comment type="catalytic activity">
    <reaction evidence="1 5">
        <text>a uridine in RNA = a pseudouridine in RNA</text>
        <dbReference type="Rhea" id="RHEA:48348"/>
        <dbReference type="Rhea" id="RHEA-COMP:12068"/>
        <dbReference type="Rhea" id="RHEA-COMP:12069"/>
        <dbReference type="ChEBI" id="CHEBI:65314"/>
        <dbReference type="ChEBI" id="CHEBI:65315"/>
    </reaction>
</comment>
<evidence type="ECO:0000313" key="7">
    <source>
        <dbReference type="EMBL" id="HIZ70741.1"/>
    </source>
</evidence>
<feature type="active site" evidence="4">
    <location>
        <position position="134"/>
    </location>
</feature>
<accession>A0A9D2G1U1</accession>
<dbReference type="Gene3D" id="3.30.2350.10">
    <property type="entry name" value="Pseudouridine synthase"/>
    <property type="match status" value="1"/>
</dbReference>
<dbReference type="InterPro" id="IPR050188">
    <property type="entry name" value="RluA_PseudoU_synthase"/>
</dbReference>
<evidence type="ECO:0000256" key="3">
    <source>
        <dbReference type="ARBA" id="ARBA00023235"/>
    </source>
</evidence>
<dbReference type="NCBIfam" id="TIGR00005">
    <property type="entry name" value="rluA_subfam"/>
    <property type="match status" value="1"/>
</dbReference>
<dbReference type="Proteomes" id="UP000824106">
    <property type="component" value="Unassembled WGS sequence"/>
</dbReference>
<dbReference type="GO" id="GO:0009982">
    <property type="term" value="F:pseudouridine synthase activity"/>
    <property type="evidence" value="ECO:0007669"/>
    <property type="project" value="InterPro"/>
</dbReference>
<dbReference type="SUPFAM" id="SSF55120">
    <property type="entry name" value="Pseudouridine synthase"/>
    <property type="match status" value="1"/>
</dbReference>
<evidence type="ECO:0000256" key="1">
    <source>
        <dbReference type="ARBA" id="ARBA00000073"/>
    </source>
</evidence>
<keyword evidence="3 5" id="KW-0413">Isomerase</keyword>
<evidence type="ECO:0000256" key="2">
    <source>
        <dbReference type="ARBA" id="ARBA00010876"/>
    </source>
</evidence>
<dbReference type="PANTHER" id="PTHR21600">
    <property type="entry name" value="MITOCHONDRIAL RNA PSEUDOURIDINE SYNTHASE"/>
    <property type="match status" value="1"/>
</dbReference>
<comment type="similarity">
    <text evidence="2 5">Belongs to the pseudouridine synthase RluA family.</text>
</comment>
<dbReference type="PROSITE" id="PS01129">
    <property type="entry name" value="PSI_RLU"/>
    <property type="match status" value="1"/>
</dbReference>
<dbReference type="Pfam" id="PF00849">
    <property type="entry name" value="PseudoU_synth_2"/>
    <property type="match status" value="1"/>
</dbReference>
<dbReference type="FunFam" id="3.30.2350.10:FF:000005">
    <property type="entry name" value="Pseudouridine synthase"/>
    <property type="match status" value="1"/>
</dbReference>
<sequence length="297" mass="33753">MTVKWQVTVEDEKQLKEFLKQKGVSRRIIGRTKFHGGSFLVNGQEERVRKELKVGDWVELNLPIEEPNPNLIATHEPLDILYEDDHYLIINKPVGLISVPSSAHRGDTVASRVKGYYLKKDYQHKVVHVVTRLDRYTSGVMLIAKNTLAHSLMGNLLNHQKLEKHYEALAQGHLRQSEGLIDAPIARSSESIIERVVASEGKPSITQYKMLNYLKNDISHVSLSLHTGRTHQIRVHMSHMGHPLVGDDLYGGSKELLDRQALHCSSYRFEHPLTGECLEVQAPLPEDMQRLVDELAK</sequence>
<reference evidence="7" key="1">
    <citation type="journal article" date="2021" name="PeerJ">
        <title>Extensive microbial diversity within the chicken gut microbiome revealed by metagenomics and culture.</title>
        <authorList>
            <person name="Gilroy R."/>
            <person name="Ravi A."/>
            <person name="Getino M."/>
            <person name="Pursley I."/>
            <person name="Horton D.L."/>
            <person name="Alikhan N.F."/>
            <person name="Baker D."/>
            <person name="Gharbi K."/>
            <person name="Hall N."/>
            <person name="Watson M."/>
            <person name="Adriaenssens E.M."/>
            <person name="Foster-Nyarko E."/>
            <person name="Jarju S."/>
            <person name="Secka A."/>
            <person name="Antonio M."/>
            <person name="Oren A."/>
            <person name="Chaudhuri R.R."/>
            <person name="La Ragione R."/>
            <person name="Hildebrand F."/>
            <person name="Pallen M.J."/>
        </authorList>
    </citation>
    <scope>NUCLEOTIDE SEQUENCE</scope>
    <source>
        <strain evidence="7">CHK169-4300</strain>
    </source>
</reference>
<evidence type="ECO:0000259" key="6">
    <source>
        <dbReference type="Pfam" id="PF00849"/>
    </source>
</evidence>
<protein>
    <recommendedName>
        <fullName evidence="5">Pseudouridine synthase</fullName>
        <ecNumber evidence="5">5.4.99.-</ecNumber>
    </recommendedName>
</protein>
<dbReference type="AlphaFoldDB" id="A0A9D2G1U1"/>
<dbReference type="InterPro" id="IPR020103">
    <property type="entry name" value="PsdUridine_synth_cat_dom_sf"/>
</dbReference>
<comment type="function">
    <text evidence="5">Responsible for synthesis of pseudouridine from uracil.</text>
</comment>
<dbReference type="GO" id="GO:0140098">
    <property type="term" value="F:catalytic activity, acting on RNA"/>
    <property type="evidence" value="ECO:0007669"/>
    <property type="project" value="UniProtKB-ARBA"/>
</dbReference>
<feature type="domain" description="Pseudouridine synthase RsuA/RluA-like" evidence="6">
    <location>
        <begin position="86"/>
        <end position="239"/>
    </location>
</feature>
<proteinExistence type="inferred from homology"/>
<name>A0A9D2G1U1_9LACT</name>
<dbReference type="PANTHER" id="PTHR21600:SF35">
    <property type="entry name" value="PSEUDOURIDINE SYNTHASE"/>
    <property type="match status" value="1"/>
</dbReference>
<gene>
    <name evidence="7" type="ORF">H9808_03105</name>
</gene>
<evidence type="ECO:0000256" key="5">
    <source>
        <dbReference type="RuleBase" id="RU362028"/>
    </source>
</evidence>
<dbReference type="InterPro" id="IPR006224">
    <property type="entry name" value="PsdUridine_synth_RluA-like_CS"/>
</dbReference>
<reference evidence="7" key="2">
    <citation type="submission" date="2021-04" db="EMBL/GenBank/DDBJ databases">
        <authorList>
            <person name="Gilroy R."/>
        </authorList>
    </citation>
    <scope>NUCLEOTIDE SEQUENCE</scope>
    <source>
        <strain evidence="7">CHK169-4300</strain>
    </source>
</reference>
<evidence type="ECO:0000313" key="8">
    <source>
        <dbReference type="Proteomes" id="UP000824106"/>
    </source>
</evidence>
<dbReference type="GO" id="GO:0000455">
    <property type="term" value="P:enzyme-directed rRNA pseudouridine synthesis"/>
    <property type="evidence" value="ECO:0007669"/>
    <property type="project" value="TreeGrafter"/>
</dbReference>
<comment type="caution">
    <text evidence="7">The sequence shown here is derived from an EMBL/GenBank/DDBJ whole genome shotgun (WGS) entry which is preliminary data.</text>
</comment>
<organism evidence="7 8">
    <name type="scientific">Candidatus Atopostipes pullistercoris</name>
    <dbReference type="NCBI Taxonomy" id="2838467"/>
    <lineage>
        <taxon>Bacteria</taxon>
        <taxon>Bacillati</taxon>
        <taxon>Bacillota</taxon>
        <taxon>Bacilli</taxon>
        <taxon>Lactobacillales</taxon>
        <taxon>Carnobacteriaceae</taxon>
        <taxon>Atopostipes</taxon>
    </lineage>
</organism>
<dbReference type="InterPro" id="IPR006145">
    <property type="entry name" value="PsdUridine_synth_RsuA/RluA"/>
</dbReference>
<dbReference type="GO" id="GO:0003723">
    <property type="term" value="F:RNA binding"/>
    <property type="evidence" value="ECO:0007669"/>
    <property type="project" value="InterPro"/>
</dbReference>
<dbReference type="EMBL" id="DXAZ01000042">
    <property type="protein sequence ID" value="HIZ70741.1"/>
    <property type="molecule type" value="Genomic_DNA"/>
</dbReference>
<evidence type="ECO:0000256" key="4">
    <source>
        <dbReference type="PIRSR" id="PIRSR606225-1"/>
    </source>
</evidence>
<dbReference type="InterPro" id="IPR006225">
    <property type="entry name" value="PsdUridine_synth_RluC/D"/>
</dbReference>
<dbReference type="CDD" id="cd02869">
    <property type="entry name" value="PseudoU_synth_RluA_like"/>
    <property type="match status" value="1"/>
</dbReference>